<organism evidence="3 4">
    <name type="scientific">Stylonychia lemnae</name>
    <name type="common">Ciliate</name>
    <dbReference type="NCBI Taxonomy" id="5949"/>
    <lineage>
        <taxon>Eukaryota</taxon>
        <taxon>Sar</taxon>
        <taxon>Alveolata</taxon>
        <taxon>Ciliophora</taxon>
        <taxon>Intramacronucleata</taxon>
        <taxon>Spirotrichea</taxon>
        <taxon>Stichotrichia</taxon>
        <taxon>Sporadotrichida</taxon>
        <taxon>Oxytrichidae</taxon>
        <taxon>Stylonychinae</taxon>
        <taxon>Stylonychia</taxon>
    </lineage>
</organism>
<reference evidence="3 4" key="1">
    <citation type="submission" date="2014-06" db="EMBL/GenBank/DDBJ databases">
        <authorList>
            <person name="Swart Estienne"/>
        </authorList>
    </citation>
    <scope>NUCLEOTIDE SEQUENCE [LARGE SCALE GENOMIC DNA]</scope>
    <source>
        <strain evidence="3 4">130c</strain>
    </source>
</reference>
<gene>
    <name evidence="3" type="primary">Contig7145.g7650</name>
    <name evidence="3" type="ORF">STYLEM_5624</name>
</gene>
<feature type="compositionally biased region" description="Basic and acidic residues" evidence="1">
    <location>
        <begin position="15"/>
        <end position="57"/>
    </location>
</feature>
<dbReference type="InterPro" id="IPR037191">
    <property type="entry name" value="VPS9_dom_sf"/>
</dbReference>
<dbReference type="Proteomes" id="UP000039865">
    <property type="component" value="Unassembled WGS sequence"/>
</dbReference>
<dbReference type="GO" id="GO:0005085">
    <property type="term" value="F:guanyl-nucleotide exchange factor activity"/>
    <property type="evidence" value="ECO:0007669"/>
    <property type="project" value="TreeGrafter"/>
</dbReference>
<dbReference type="InParanoid" id="A0A078A306"/>
<dbReference type="PANTHER" id="PTHR46089:SF2">
    <property type="entry name" value="ALSIN HOMOLOG"/>
    <property type="match status" value="1"/>
</dbReference>
<dbReference type="GO" id="GO:0005737">
    <property type="term" value="C:cytoplasm"/>
    <property type="evidence" value="ECO:0007669"/>
    <property type="project" value="TreeGrafter"/>
</dbReference>
<dbReference type="PROSITE" id="PS51205">
    <property type="entry name" value="VPS9"/>
    <property type="match status" value="1"/>
</dbReference>
<dbReference type="GO" id="GO:0016197">
    <property type="term" value="P:endosomal transport"/>
    <property type="evidence" value="ECO:0007669"/>
    <property type="project" value="TreeGrafter"/>
</dbReference>
<dbReference type="EMBL" id="CCKQ01005429">
    <property type="protein sequence ID" value="CDW76663.1"/>
    <property type="molecule type" value="Genomic_DNA"/>
</dbReference>
<evidence type="ECO:0000313" key="3">
    <source>
        <dbReference type="EMBL" id="CDW76663.1"/>
    </source>
</evidence>
<dbReference type="PANTHER" id="PTHR46089">
    <property type="entry name" value="ALSIN HOMOLOG"/>
    <property type="match status" value="1"/>
</dbReference>
<name>A0A078A306_STYLE</name>
<dbReference type="SUPFAM" id="SSF109993">
    <property type="entry name" value="VPS9 domain"/>
    <property type="match status" value="1"/>
</dbReference>
<dbReference type="AlphaFoldDB" id="A0A078A306"/>
<evidence type="ECO:0000259" key="2">
    <source>
        <dbReference type="PROSITE" id="PS51205"/>
    </source>
</evidence>
<feature type="compositionally biased region" description="Polar residues" evidence="1">
    <location>
        <begin position="1"/>
        <end position="14"/>
    </location>
</feature>
<dbReference type="Gene3D" id="1.20.1050.80">
    <property type="entry name" value="VPS9 domain"/>
    <property type="match status" value="1"/>
</dbReference>
<feature type="compositionally biased region" description="Polar residues" evidence="1">
    <location>
        <begin position="174"/>
        <end position="187"/>
    </location>
</feature>
<dbReference type="InterPro" id="IPR051984">
    <property type="entry name" value="Alsin"/>
</dbReference>
<feature type="domain" description="VPS9" evidence="2">
    <location>
        <begin position="544"/>
        <end position="700"/>
    </location>
</feature>
<dbReference type="InterPro" id="IPR003123">
    <property type="entry name" value="VPS9"/>
</dbReference>
<feature type="region of interest" description="Disordered" evidence="1">
    <location>
        <begin position="1"/>
        <end position="58"/>
    </location>
</feature>
<protein>
    <recommendedName>
        <fullName evidence="2">VPS9 domain-containing protein</fullName>
    </recommendedName>
</protein>
<evidence type="ECO:0000313" key="4">
    <source>
        <dbReference type="Proteomes" id="UP000039865"/>
    </source>
</evidence>
<accession>A0A078A306</accession>
<keyword evidence="4" id="KW-1185">Reference proteome</keyword>
<dbReference type="GO" id="GO:0031267">
    <property type="term" value="F:small GTPase binding"/>
    <property type="evidence" value="ECO:0007669"/>
    <property type="project" value="TreeGrafter"/>
</dbReference>
<dbReference type="OrthoDB" id="311766at2759"/>
<feature type="region of interest" description="Disordered" evidence="1">
    <location>
        <begin position="171"/>
        <end position="198"/>
    </location>
</feature>
<evidence type="ECO:0000256" key="1">
    <source>
        <dbReference type="SAM" id="MobiDB-lite"/>
    </source>
</evidence>
<dbReference type="Pfam" id="PF02204">
    <property type="entry name" value="VPS9"/>
    <property type="match status" value="1"/>
</dbReference>
<sequence length="700" mass="80779">MNSMITSGNTSPDKSQNKPDLYKSSDGHHYNQMMDESKQTEEADISRSDFTETHSQDTLRNIQRLSEAKLLKGENLELRGRGLEKITNNYQNLNEEGDSDRIQSLNKNQRLKDLILDNNIHLNAYTQDEEEKTQDLIKNDLLDDQLEDLHNISPALQQKTRQSRRAITDEIDYDQQTNPNKSNQDRNQVIPKKSNKKKISTMSLKQTLPSFKLNVPLSVSTSEIFEVFTSISKAQRFQIIEMEQSLATAVNKEPFSIKKMFMRCIPFSDGKNSQQNDSFISAIRIQISVNEQKCCRKIHLKGLYGEITRLQEFSNSFKNKINEISEQAQIHSNRGGKLMTQAKKTSNNSLVNLSTAFNQRKQKGMKKGAQILQDDDSDQEAKYGTYNETSSIYQIHKILSSDQYTLGKNMEGIMELINDTVNQFQSQYNLGKDSAKSLMQYCRPSVEKYVFQKLYDKLFAMYACKNERDDMIFVERSSIIKKMKPFDVMLYLGIKEKFLIGDNLASITGRSSYLYSDQNKQYMSQQREIQSPFRQDIDSNNPLKESEMALYESNRTDTQSIVQSHLEHHFNLNNSSTSSSLGLGQINKVDLPYQEAIKQLEKIQSYQTPREKLQCLSESFQSLKTTIVDHYKGKFELSAMDDVLPLTIYTVAMADLSHIQSEFNIMEDFLSIYDRGFDFEKKLLTNLDVSIKYVNSEWEL</sequence>
<proteinExistence type="predicted"/>